<evidence type="ECO:0000313" key="2">
    <source>
        <dbReference type="EMBL" id="EEZ98731.1"/>
    </source>
</evidence>
<proteinExistence type="predicted"/>
<sequence length="102" mass="11910">MNQNGQCFDYSDANHVNPVRERHVCFIYVTKRPHLSHISYQRQFCERAVRLFIFYRYWRAPRLSWKLCGTERGRPDSPAAPNSNPEPLAATAKSPTDAIETR</sequence>
<feature type="region of interest" description="Disordered" evidence="1">
    <location>
        <begin position="72"/>
        <end position="102"/>
    </location>
</feature>
<dbReference type="EMBL" id="KQ971313">
    <property type="protein sequence ID" value="EEZ98731.1"/>
    <property type="molecule type" value="Genomic_DNA"/>
</dbReference>
<evidence type="ECO:0000313" key="3">
    <source>
        <dbReference type="Proteomes" id="UP000007266"/>
    </source>
</evidence>
<keyword evidence="3" id="KW-1185">Reference proteome</keyword>
<dbReference type="Proteomes" id="UP000007266">
    <property type="component" value="Linkage group 2"/>
</dbReference>
<organism evidence="2 3">
    <name type="scientific">Tribolium castaneum</name>
    <name type="common">Red flour beetle</name>
    <dbReference type="NCBI Taxonomy" id="7070"/>
    <lineage>
        <taxon>Eukaryota</taxon>
        <taxon>Metazoa</taxon>
        <taxon>Ecdysozoa</taxon>
        <taxon>Arthropoda</taxon>
        <taxon>Hexapoda</taxon>
        <taxon>Insecta</taxon>
        <taxon>Pterygota</taxon>
        <taxon>Neoptera</taxon>
        <taxon>Endopterygota</taxon>
        <taxon>Coleoptera</taxon>
        <taxon>Polyphaga</taxon>
        <taxon>Cucujiformia</taxon>
        <taxon>Tenebrionidae</taxon>
        <taxon>Tenebrionidae incertae sedis</taxon>
        <taxon>Tribolium</taxon>
    </lineage>
</organism>
<dbReference type="HOGENOM" id="CLU_2280967_0_0_1"/>
<accession>D6WBP2</accession>
<gene>
    <name evidence="2" type="primary">GLEAN_01284</name>
    <name evidence="2" type="ORF">TcasGA2_TC001284</name>
</gene>
<evidence type="ECO:0000256" key="1">
    <source>
        <dbReference type="SAM" id="MobiDB-lite"/>
    </source>
</evidence>
<dbReference type="AlphaFoldDB" id="D6WBP2"/>
<reference evidence="2 3" key="1">
    <citation type="journal article" date="2008" name="Nature">
        <title>The genome of the model beetle and pest Tribolium castaneum.</title>
        <authorList>
            <consortium name="Tribolium Genome Sequencing Consortium"/>
            <person name="Richards S."/>
            <person name="Gibbs R.A."/>
            <person name="Weinstock G.M."/>
            <person name="Brown S.J."/>
            <person name="Denell R."/>
            <person name="Beeman R.W."/>
            <person name="Gibbs R."/>
            <person name="Beeman R.W."/>
            <person name="Brown S.J."/>
            <person name="Bucher G."/>
            <person name="Friedrich M."/>
            <person name="Grimmelikhuijzen C.J."/>
            <person name="Klingler M."/>
            <person name="Lorenzen M."/>
            <person name="Richards S."/>
            <person name="Roth S."/>
            <person name="Schroder R."/>
            <person name="Tautz D."/>
            <person name="Zdobnov E.M."/>
            <person name="Muzny D."/>
            <person name="Gibbs R.A."/>
            <person name="Weinstock G.M."/>
            <person name="Attaway T."/>
            <person name="Bell S."/>
            <person name="Buhay C.J."/>
            <person name="Chandrabose M.N."/>
            <person name="Chavez D."/>
            <person name="Clerk-Blankenburg K.P."/>
            <person name="Cree A."/>
            <person name="Dao M."/>
            <person name="Davis C."/>
            <person name="Chacko J."/>
            <person name="Dinh H."/>
            <person name="Dugan-Rocha S."/>
            <person name="Fowler G."/>
            <person name="Garner T.T."/>
            <person name="Garnes J."/>
            <person name="Gnirke A."/>
            <person name="Hawes A."/>
            <person name="Hernandez J."/>
            <person name="Hines S."/>
            <person name="Holder M."/>
            <person name="Hume J."/>
            <person name="Jhangiani S.N."/>
            <person name="Joshi V."/>
            <person name="Khan Z.M."/>
            <person name="Jackson L."/>
            <person name="Kovar C."/>
            <person name="Kowis A."/>
            <person name="Lee S."/>
            <person name="Lewis L.R."/>
            <person name="Margolis J."/>
            <person name="Morgan M."/>
            <person name="Nazareth L.V."/>
            <person name="Nguyen N."/>
            <person name="Okwuonu G."/>
            <person name="Parker D."/>
            <person name="Richards S."/>
            <person name="Ruiz S.J."/>
            <person name="Santibanez J."/>
            <person name="Savard J."/>
            <person name="Scherer S.E."/>
            <person name="Schneider B."/>
            <person name="Sodergren E."/>
            <person name="Tautz D."/>
            <person name="Vattahil S."/>
            <person name="Villasana D."/>
            <person name="White C.S."/>
            <person name="Wright R."/>
            <person name="Park Y."/>
            <person name="Beeman R.W."/>
            <person name="Lord J."/>
            <person name="Oppert B."/>
            <person name="Lorenzen M."/>
            <person name="Brown S."/>
            <person name="Wang L."/>
            <person name="Savard J."/>
            <person name="Tautz D."/>
            <person name="Richards S."/>
            <person name="Weinstock G."/>
            <person name="Gibbs R.A."/>
            <person name="Liu Y."/>
            <person name="Worley K."/>
            <person name="Weinstock G."/>
            <person name="Elsik C.G."/>
            <person name="Reese J.T."/>
            <person name="Elhaik E."/>
            <person name="Landan G."/>
            <person name="Graur D."/>
            <person name="Arensburger P."/>
            <person name="Atkinson P."/>
            <person name="Beeman R.W."/>
            <person name="Beidler J."/>
            <person name="Brown S.J."/>
            <person name="Demuth J.P."/>
            <person name="Drury D.W."/>
            <person name="Du Y.Z."/>
            <person name="Fujiwara H."/>
            <person name="Lorenzen M."/>
            <person name="Maselli V."/>
            <person name="Osanai M."/>
            <person name="Park Y."/>
            <person name="Robertson H.M."/>
            <person name="Tu Z."/>
            <person name="Wang J.J."/>
            <person name="Wang S."/>
            <person name="Richards S."/>
            <person name="Song H."/>
            <person name="Zhang L."/>
            <person name="Sodergren E."/>
            <person name="Werner D."/>
            <person name="Stanke M."/>
            <person name="Morgenstern B."/>
            <person name="Solovyev V."/>
            <person name="Kosarev P."/>
            <person name="Brown G."/>
            <person name="Chen H.C."/>
            <person name="Ermolaeva O."/>
            <person name="Hlavina W."/>
            <person name="Kapustin Y."/>
            <person name="Kiryutin B."/>
            <person name="Kitts P."/>
            <person name="Maglott D."/>
            <person name="Pruitt K."/>
            <person name="Sapojnikov V."/>
            <person name="Souvorov A."/>
            <person name="Mackey A.J."/>
            <person name="Waterhouse R.M."/>
            <person name="Wyder S."/>
            <person name="Zdobnov E.M."/>
            <person name="Zdobnov E.M."/>
            <person name="Wyder S."/>
            <person name="Kriventseva E.V."/>
            <person name="Kadowaki T."/>
            <person name="Bork P."/>
            <person name="Aranda M."/>
            <person name="Bao R."/>
            <person name="Beermann A."/>
            <person name="Berns N."/>
            <person name="Bolognesi R."/>
            <person name="Bonneton F."/>
            <person name="Bopp D."/>
            <person name="Brown S.J."/>
            <person name="Bucher G."/>
            <person name="Butts T."/>
            <person name="Chaumot A."/>
            <person name="Denell R.E."/>
            <person name="Ferrier D.E."/>
            <person name="Friedrich M."/>
            <person name="Gordon C.M."/>
            <person name="Jindra M."/>
            <person name="Klingler M."/>
            <person name="Lan Q."/>
            <person name="Lattorff H.M."/>
            <person name="Laudet V."/>
            <person name="von Levetsow C."/>
            <person name="Liu Z."/>
            <person name="Lutz R."/>
            <person name="Lynch J.A."/>
            <person name="da Fonseca R.N."/>
            <person name="Posnien N."/>
            <person name="Reuter R."/>
            <person name="Roth S."/>
            <person name="Savard J."/>
            <person name="Schinko J.B."/>
            <person name="Schmitt C."/>
            <person name="Schoppmeier M."/>
            <person name="Schroder R."/>
            <person name="Shippy T.D."/>
            <person name="Simonnet F."/>
            <person name="Marques-Souza H."/>
            <person name="Tautz D."/>
            <person name="Tomoyasu Y."/>
            <person name="Trauner J."/>
            <person name="Van der Zee M."/>
            <person name="Vervoort M."/>
            <person name="Wittkopp N."/>
            <person name="Wimmer E.A."/>
            <person name="Yang X."/>
            <person name="Jones A.K."/>
            <person name="Sattelle D.B."/>
            <person name="Ebert P.R."/>
            <person name="Nelson D."/>
            <person name="Scott J.G."/>
            <person name="Beeman R.W."/>
            <person name="Muthukrishnan S."/>
            <person name="Kramer K.J."/>
            <person name="Arakane Y."/>
            <person name="Beeman R.W."/>
            <person name="Zhu Q."/>
            <person name="Hogenkamp D."/>
            <person name="Dixit R."/>
            <person name="Oppert B."/>
            <person name="Jiang H."/>
            <person name="Zou Z."/>
            <person name="Marshall J."/>
            <person name="Elpidina E."/>
            <person name="Vinokurov K."/>
            <person name="Oppert C."/>
            <person name="Zou Z."/>
            <person name="Evans J."/>
            <person name="Lu Z."/>
            <person name="Zhao P."/>
            <person name="Sumathipala N."/>
            <person name="Altincicek B."/>
            <person name="Vilcinskas A."/>
            <person name="Williams M."/>
            <person name="Hultmark D."/>
            <person name="Hetru C."/>
            <person name="Jiang H."/>
            <person name="Grimmelikhuijzen C.J."/>
            <person name="Hauser F."/>
            <person name="Cazzamali G."/>
            <person name="Williamson M."/>
            <person name="Park Y."/>
            <person name="Li B."/>
            <person name="Tanaka Y."/>
            <person name="Predel R."/>
            <person name="Neupert S."/>
            <person name="Schachtner J."/>
            <person name="Verleyen P."/>
            <person name="Raible F."/>
            <person name="Bork P."/>
            <person name="Friedrich M."/>
            <person name="Walden K.K."/>
            <person name="Robertson H.M."/>
            <person name="Angeli S."/>
            <person name="Foret S."/>
            <person name="Bucher G."/>
            <person name="Schuetz S."/>
            <person name="Maleszka R."/>
            <person name="Wimmer E.A."/>
            <person name="Beeman R.W."/>
            <person name="Lorenzen M."/>
            <person name="Tomoyasu Y."/>
            <person name="Miller S.C."/>
            <person name="Grossmann D."/>
            <person name="Bucher G."/>
        </authorList>
    </citation>
    <scope>NUCLEOTIDE SEQUENCE [LARGE SCALE GENOMIC DNA]</scope>
    <source>
        <strain evidence="2 3">Georgia GA2</strain>
    </source>
</reference>
<reference evidence="2 3" key="2">
    <citation type="journal article" date="2010" name="Nucleic Acids Res.">
        <title>BeetleBase in 2010: revisions to provide comprehensive genomic information for Tribolium castaneum.</title>
        <authorList>
            <person name="Kim H.S."/>
            <person name="Murphy T."/>
            <person name="Xia J."/>
            <person name="Caragea D."/>
            <person name="Park Y."/>
            <person name="Beeman R.W."/>
            <person name="Lorenzen M.D."/>
            <person name="Butcher S."/>
            <person name="Manak J.R."/>
            <person name="Brown S.J."/>
        </authorList>
    </citation>
    <scope>GENOME REANNOTATION</scope>
    <source>
        <strain evidence="2 3">Georgia GA2</strain>
    </source>
</reference>
<name>D6WBP2_TRICA</name>
<protein>
    <submittedName>
        <fullName evidence="2">Uncharacterized protein</fullName>
    </submittedName>
</protein>